<sequence>MYFLILMSVLSMATSRQDHRGKKFIIGFLENRILHYTDPVARIYLSSQSNNDVQVEISAPFQRIYQNVTIKRNSMQVVNFNTSVHIEGNNKQMKGLMISASEDITVQAGSINDLSSDAYLALPLDTLSKEYYIITYQYIYDKHYLGPRHRQGPCQIGIIGTYPTKLTIVHLFFPENLPEMPSVTRNFYSGPLKNVAKIELAEMEIIQIQSQYDLTGTKIVSTQPVVALAGSVWTSIGGLEMGDQLLEQMIPLDRWGTEFIAVPFANRSSGDIFRILAKSDETLLRIYRNSRPGTHQIKTINGGDYFDLDLDSEDLGYIVSSKGVLTAHFSKSFSADNHKLTDPSMTLLPPSVQFTSNISFVTLASLHDSYQNYVNIIVPSGKEESLRFDDKPLASELSYWNNEGWRTVKHSNYSVIRVELSSLSVRHTLTMLNDEKFFAVAYGMRLQEMYAHPLGLQVNILPYPCTPSVSHYNDGFDNDCDQLTDEEIKNGIDDDSDGLIDEDLFYNGTIENQFTQPNNQNVTIKAQIHITTTPEIEKPTSKSAPPLVTVPYITGIFENQTFTIGNRTEINGTVFLGIWINGTYYIGKIVNGKWIRIDSPNEITTQVAQEITTKPLTTKSLPTFPSTTPMGFDSTTTDDKNLSTEPSNAANHNNSIDVTNGGIFLNGSKINLPNVNLTNGFNISIINGTIYIGIWINGTYVVGRVIDGKWVPILPNGNRITSVKPETTANDITTTIRITTFVTSTKLVKNYPTTNRPSTQGITFDKTTVTNPPITKLQSSTTTTKKFTSSMSPIQTSSLAESLTGTNKNILVTTPKQSSTTNKPTTESLTTSIDATSPFSVILVNGTYIKEVWINGSLYIYKLVNNEWIKSIMKKWIDGNFYQYAYINGKWILVVMETFVNGKRRRFELIDGKFVETTPGKADSTADYEYEVIDGKLVPKSKVERIDGTEIRYEYVNGKWVPTLKETYKDGIYYKYKYINGKWVLVATEKVMNGKRYILVDGKWIAMTKEELINGIYYIYELINGEWVIVSKEKLIDGIRYVMVDGQWIIKDRQTTTTQQETTTRLPARTSLLAITIEPTILSTIMGYKATDTSLSSPASTEMKPLQNKKMKGTNEYEV</sequence>
<gene>
    <name evidence="4" type="ORF">DGYR_LOCUS10832</name>
</gene>
<feature type="region of interest" description="Disordered" evidence="1">
    <location>
        <begin position="618"/>
        <end position="653"/>
    </location>
</feature>
<comment type="caution">
    <text evidence="4">The sequence shown here is derived from an EMBL/GenBank/DDBJ whole genome shotgun (WGS) entry which is preliminary data.</text>
</comment>
<dbReference type="InterPro" id="IPR035234">
    <property type="entry name" value="IgGFc-bd_N"/>
</dbReference>
<evidence type="ECO:0000256" key="1">
    <source>
        <dbReference type="SAM" id="MobiDB-lite"/>
    </source>
</evidence>
<name>A0A7I8W811_9ANNE</name>
<dbReference type="PANTHER" id="PTHR46534:SF1">
    <property type="entry name" value="IGGFC-BINDING PROTEIN N-TERMINAL DOMAIN-CONTAINING PROTEIN"/>
    <property type="match status" value="1"/>
</dbReference>
<feature type="compositionally biased region" description="Low complexity" evidence="1">
    <location>
        <begin position="618"/>
        <end position="629"/>
    </location>
</feature>
<reference evidence="4 5" key="1">
    <citation type="submission" date="2020-08" db="EMBL/GenBank/DDBJ databases">
        <authorList>
            <person name="Hejnol A."/>
        </authorList>
    </citation>
    <scope>NUCLEOTIDE SEQUENCE [LARGE SCALE GENOMIC DNA]</scope>
</reference>
<dbReference type="PANTHER" id="PTHR46534">
    <property type="entry name" value="IGGFC_BINDING DOMAIN-CONTAINING PROTEIN"/>
    <property type="match status" value="1"/>
</dbReference>
<evidence type="ECO:0000313" key="4">
    <source>
        <dbReference type="EMBL" id="CAD5123116.1"/>
    </source>
</evidence>
<feature type="chain" id="PRO_5029554131" evidence="2">
    <location>
        <begin position="16"/>
        <end position="1119"/>
    </location>
</feature>
<proteinExistence type="predicted"/>
<dbReference type="AlphaFoldDB" id="A0A7I8W811"/>
<feature type="signal peptide" evidence="2">
    <location>
        <begin position="1"/>
        <end position="15"/>
    </location>
</feature>
<feature type="compositionally biased region" description="Polar residues" evidence="1">
    <location>
        <begin position="643"/>
        <end position="653"/>
    </location>
</feature>
<organism evidence="4 5">
    <name type="scientific">Dimorphilus gyrociliatus</name>
    <dbReference type="NCBI Taxonomy" id="2664684"/>
    <lineage>
        <taxon>Eukaryota</taxon>
        <taxon>Metazoa</taxon>
        <taxon>Spiralia</taxon>
        <taxon>Lophotrochozoa</taxon>
        <taxon>Annelida</taxon>
        <taxon>Polychaeta</taxon>
        <taxon>Polychaeta incertae sedis</taxon>
        <taxon>Dinophilidae</taxon>
        <taxon>Dimorphilus</taxon>
    </lineage>
</organism>
<dbReference type="Proteomes" id="UP000549394">
    <property type="component" value="Unassembled WGS sequence"/>
</dbReference>
<feature type="domain" description="IgGFc-binding protein N-terminal" evidence="3">
    <location>
        <begin position="117"/>
        <end position="443"/>
    </location>
</feature>
<feature type="region of interest" description="Disordered" evidence="1">
    <location>
        <begin position="1094"/>
        <end position="1119"/>
    </location>
</feature>
<dbReference type="Pfam" id="PF17517">
    <property type="entry name" value="IgGFc_binding"/>
    <property type="match status" value="1"/>
</dbReference>
<keyword evidence="2" id="KW-0732">Signal</keyword>
<protein>
    <submittedName>
        <fullName evidence="4">DgyrCDS11490</fullName>
    </submittedName>
</protein>
<keyword evidence="5" id="KW-1185">Reference proteome</keyword>
<accession>A0A7I8W811</accession>
<dbReference type="OrthoDB" id="10005154at2759"/>
<evidence type="ECO:0000256" key="2">
    <source>
        <dbReference type="SAM" id="SignalP"/>
    </source>
</evidence>
<evidence type="ECO:0000313" key="5">
    <source>
        <dbReference type="Proteomes" id="UP000549394"/>
    </source>
</evidence>
<evidence type="ECO:0000259" key="3">
    <source>
        <dbReference type="Pfam" id="PF17517"/>
    </source>
</evidence>
<dbReference type="EMBL" id="CAJFCJ010000019">
    <property type="protein sequence ID" value="CAD5123116.1"/>
    <property type="molecule type" value="Genomic_DNA"/>
</dbReference>